<reference evidence="2 3" key="1">
    <citation type="submission" date="2016-02" db="EMBL/GenBank/DDBJ databases">
        <authorList>
            <person name="Wen L."/>
            <person name="He K."/>
            <person name="Yang H."/>
        </authorList>
    </citation>
    <scope>NUCLEOTIDE SEQUENCE [LARGE SCALE GENOMIC DNA]</scope>
    <source>
        <strain evidence="2 3">KLE1704</strain>
    </source>
</reference>
<feature type="signal peptide" evidence="1">
    <location>
        <begin position="1"/>
        <end position="18"/>
    </location>
</feature>
<gene>
    <name evidence="2" type="ORF">HMPREF2531_02709</name>
</gene>
<evidence type="ECO:0000313" key="3">
    <source>
        <dbReference type="Proteomes" id="UP000070319"/>
    </source>
</evidence>
<accession>A0A139LBM2</accession>
<dbReference type="AlphaFoldDB" id="A0A139LBM2"/>
<sequence>MKSLMFVLLAFFPLLLWAEGEGSNKVTTYEVSGTYTYSTDPNHSTYNLPTSGSLDLRKMAFTMCITLDNLPDGMHYEWKLNYGDGSYTFQPQPNNSRICYMGFNGDTNYLNFSIIICKGDTHVLERTFNVRLFNWIN</sequence>
<name>A0A139LBM2_9BACE</name>
<organism evidence="2">
    <name type="scientific">Bacteroides intestinalis</name>
    <dbReference type="NCBI Taxonomy" id="329854"/>
    <lineage>
        <taxon>Bacteria</taxon>
        <taxon>Pseudomonadati</taxon>
        <taxon>Bacteroidota</taxon>
        <taxon>Bacteroidia</taxon>
        <taxon>Bacteroidales</taxon>
        <taxon>Bacteroidaceae</taxon>
        <taxon>Bacteroides</taxon>
    </lineage>
</organism>
<dbReference type="PATRIC" id="fig|329854.7.peg.2761"/>
<feature type="chain" id="PRO_5007487174" evidence="1">
    <location>
        <begin position="19"/>
        <end position="137"/>
    </location>
</feature>
<dbReference type="Proteomes" id="UP000070319">
    <property type="component" value="Unassembled WGS sequence"/>
</dbReference>
<keyword evidence="1" id="KW-0732">Signal</keyword>
<protein>
    <submittedName>
        <fullName evidence="2">Uncharacterized protein</fullName>
    </submittedName>
</protein>
<dbReference type="EMBL" id="LTDF01000094">
    <property type="protein sequence ID" value="KXT48843.1"/>
    <property type="molecule type" value="Genomic_DNA"/>
</dbReference>
<evidence type="ECO:0000256" key="1">
    <source>
        <dbReference type="SAM" id="SignalP"/>
    </source>
</evidence>
<proteinExistence type="predicted"/>
<evidence type="ECO:0000313" key="2">
    <source>
        <dbReference type="EMBL" id="KXT48843.1"/>
    </source>
</evidence>
<comment type="caution">
    <text evidence="2">The sequence shown here is derived from an EMBL/GenBank/DDBJ whole genome shotgun (WGS) entry which is preliminary data.</text>
</comment>